<dbReference type="InterPro" id="IPR016528">
    <property type="entry name" value="VPS11"/>
</dbReference>
<keyword evidence="8 9" id="KW-0472">Membrane</keyword>
<keyword evidence="6" id="KW-0862">Zinc</keyword>
<dbReference type="EMBL" id="QNGE01000382">
    <property type="protein sequence ID" value="KAA3680672.1"/>
    <property type="molecule type" value="Genomic_DNA"/>
</dbReference>
<evidence type="ECO:0000259" key="11">
    <source>
        <dbReference type="PROSITE" id="PS50089"/>
    </source>
</evidence>
<protein>
    <recommendedName>
        <fullName evidence="9">Vacuolar protein sorting-associated protein 11 homolog</fullName>
    </recommendedName>
</protein>
<dbReference type="Gene3D" id="3.30.40.10">
    <property type="entry name" value="Zinc/RING finger domain, C3HC4 (zinc finger)"/>
    <property type="match status" value="1"/>
</dbReference>
<gene>
    <name evidence="12" type="ORF">DEA37_0012851</name>
</gene>
<dbReference type="InterPro" id="IPR015943">
    <property type="entry name" value="WD40/YVTN_repeat-like_dom_sf"/>
</dbReference>
<keyword evidence="13" id="KW-1185">Reference proteome</keyword>
<evidence type="ECO:0000256" key="5">
    <source>
        <dbReference type="ARBA" id="ARBA00022771"/>
    </source>
</evidence>
<evidence type="ECO:0000256" key="4">
    <source>
        <dbReference type="ARBA" id="ARBA00022723"/>
    </source>
</evidence>
<evidence type="ECO:0000256" key="2">
    <source>
        <dbReference type="ARBA" id="ARBA00007070"/>
    </source>
</evidence>
<dbReference type="GO" id="GO:0008270">
    <property type="term" value="F:zinc ion binding"/>
    <property type="evidence" value="ECO:0007669"/>
    <property type="project" value="UniProtKB-KW"/>
</dbReference>
<dbReference type="GO" id="GO:0030674">
    <property type="term" value="F:protein-macromolecule adaptor activity"/>
    <property type="evidence" value="ECO:0007669"/>
    <property type="project" value="TreeGrafter"/>
</dbReference>
<dbReference type="SUPFAM" id="SSF50978">
    <property type="entry name" value="WD40 repeat-like"/>
    <property type="match status" value="1"/>
</dbReference>
<dbReference type="InterPro" id="IPR057307">
    <property type="entry name" value="PEP5_VPS11_N"/>
</dbReference>
<dbReference type="InterPro" id="IPR001841">
    <property type="entry name" value="Znf_RING"/>
</dbReference>
<dbReference type="InterPro" id="IPR013083">
    <property type="entry name" value="Znf_RING/FYVE/PHD"/>
</dbReference>
<dbReference type="GO" id="GO:0048284">
    <property type="term" value="P:organelle fusion"/>
    <property type="evidence" value="ECO:0007669"/>
    <property type="project" value="TreeGrafter"/>
</dbReference>
<accession>A0A5J4NZF8</accession>
<evidence type="ECO:0000256" key="8">
    <source>
        <dbReference type="ARBA" id="ARBA00023136"/>
    </source>
</evidence>
<dbReference type="GO" id="GO:0031902">
    <property type="term" value="C:late endosome membrane"/>
    <property type="evidence" value="ECO:0007669"/>
    <property type="project" value="UniProtKB-SubCell"/>
</dbReference>
<dbReference type="Pfam" id="PF23356">
    <property type="entry name" value="TPR_PEP5_VPS11"/>
    <property type="match status" value="1"/>
</dbReference>
<dbReference type="PROSITE" id="PS50089">
    <property type="entry name" value="ZF_RING_2"/>
    <property type="match status" value="1"/>
</dbReference>
<dbReference type="CDD" id="cd16688">
    <property type="entry name" value="RING-H2_Vps11"/>
    <property type="match status" value="1"/>
</dbReference>
<comment type="similarity">
    <text evidence="2 9">Belongs to the VPS11 family.</text>
</comment>
<evidence type="ECO:0000256" key="1">
    <source>
        <dbReference type="ARBA" id="ARBA00004492"/>
    </source>
</evidence>
<evidence type="ECO:0000256" key="10">
    <source>
        <dbReference type="PROSITE-ProRule" id="PRU00175"/>
    </source>
</evidence>
<keyword evidence="7" id="KW-0653">Protein transport</keyword>
<evidence type="ECO:0000256" key="6">
    <source>
        <dbReference type="ARBA" id="ARBA00022833"/>
    </source>
</evidence>
<dbReference type="GO" id="GO:0006904">
    <property type="term" value="P:vesicle docking involved in exocytosis"/>
    <property type="evidence" value="ECO:0007669"/>
    <property type="project" value="TreeGrafter"/>
</dbReference>
<comment type="caution">
    <text evidence="12">The sequence shown here is derived from an EMBL/GenBank/DDBJ whole genome shotgun (WGS) entry which is preliminary data.</text>
</comment>
<dbReference type="Proteomes" id="UP000324629">
    <property type="component" value="Unassembled WGS sequence"/>
</dbReference>
<dbReference type="Pfam" id="PF23341">
    <property type="entry name" value="PEP5_VPS11_N"/>
    <property type="match status" value="1"/>
</dbReference>
<organism evidence="12 13">
    <name type="scientific">Paragonimus westermani</name>
    <dbReference type="NCBI Taxonomy" id="34504"/>
    <lineage>
        <taxon>Eukaryota</taxon>
        <taxon>Metazoa</taxon>
        <taxon>Spiralia</taxon>
        <taxon>Lophotrochozoa</taxon>
        <taxon>Platyhelminthes</taxon>
        <taxon>Trematoda</taxon>
        <taxon>Digenea</taxon>
        <taxon>Plagiorchiida</taxon>
        <taxon>Troglotremata</taxon>
        <taxon>Troglotrematidae</taxon>
        <taxon>Paragonimus</taxon>
    </lineage>
</organism>
<feature type="domain" description="RING-type" evidence="11">
    <location>
        <begin position="819"/>
        <end position="857"/>
    </location>
</feature>
<evidence type="ECO:0000256" key="3">
    <source>
        <dbReference type="ARBA" id="ARBA00022448"/>
    </source>
</evidence>
<evidence type="ECO:0000256" key="7">
    <source>
        <dbReference type="ARBA" id="ARBA00022927"/>
    </source>
</evidence>
<reference evidence="12 13" key="1">
    <citation type="journal article" date="2019" name="Gigascience">
        <title>Whole-genome sequence of the oriental lung fluke Paragonimus westermani.</title>
        <authorList>
            <person name="Oey H."/>
            <person name="Zakrzewski M."/>
            <person name="Narain K."/>
            <person name="Devi K.R."/>
            <person name="Agatsuma T."/>
            <person name="Nawaratna S."/>
            <person name="Gobert G.N."/>
            <person name="Jones M.K."/>
            <person name="Ragan M.A."/>
            <person name="McManus D.P."/>
            <person name="Krause L."/>
        </authorList>
    </citation>
    <scope>NUCLEOTIDE SEQUENCE [LARGE SCALE GENOMIC DNA]</scope>
    <source>
        <strain evidence="12 13">IND2009</strain>
    </source>
</reference>
<dbReference type="PANTHER" id="PTHR23323">
    <property type="entry name" value="VACUOLAR PROTEIN SORTING-ASSOCIATED PROTEIN"/>
    <property type="match status" value="1"/>
</dbReference>
<keyword evidence="5 10" id="KW-0863">Zinc-finger</keyword>
<dbReference type="GO" id="GO:0030897">
    <property type="term" value="C:HOPS complex"/>
    <property type="evidence" value="ECO:0007669"/>
    <property type="project" value="TreeGrafter"/>
</dbReference>
<proteinExistence type="inferred from homology"/>
<name>A0A5J4NZF8_9TREM</name>
<keyword evidence="4" id="KW-0479">Metal-binding</keyword>
<evidence type="ECO:0000313" key="12">
    <source>
        <dbReference type="EMBL" id="KAA3680672.1"/>
    </source>
</evidence>
<evidence type="ECO:0000256" key="9">
    <source>
        <dbReference type="PIRNR" id="PIRNR007860"/>
    </source>
</evidence>
<comment type="subcellular location">
    <subcellularLocation>
        <location evidence="1">Late endosome membrane</location>
        <topology evidence="1">Peripheral membrane protein</topology>
        <orientation evidence="1">Cytoplasmic side</orientation>
    </subcellularLocation>
</comment>
<keyword evidence="3" id="KW-0813">Transport</keyword>
<dbReference type="GO" id="GO:0006886">
    <property type="term" value="P:intracellular protein transport"/>
    <property type="evidence" value="ECO:0007669"/>
    <property type="project" value="UniProtKB-UniRule"/>
</dbReference>
<dbReference type="PANTHER" id="PTHR23323:SF24">
    <property type="entry name" value="VACUOLAR PROTEIN SORTING-ASSOCIATED PROTEIN 11 HOMOLOG"/>
    <property type="match status" value="1"/>
</dbReference>
<dbReference type="Gene3D" id="2.130.10.10">
    <property type="entry name" value="YVTN repeat-like/Quinoprotein amine dehydrogenase"/>
    <property type="match status" value="1"/>
</dbReference>
<dbReference type="InterPro" id="IPR036322">
    <property type="entry name" value="WD40_repeat_dom_sf"/>
</dbReference>
<evidence type="ECO:0000313" key="13">
    <source>
        <dbReference type="Proteomes" id="UP000324629"/>
    </source>
</evidence>
<dbReference type="SUPFAM" id="SSF57850">
    <property type="entry name" value="RING/U-box"/>
    <property type="match status" value="1"/>
</dbReference>
<sequence length="1075" mass="119756">MAYSRRLFFFDKISARDGQQSDLFTGFSDVQPTCTSSGRGFLWIGDASGFIYRLDRGQQLSPFKAFTQAVRHVYQLKQQDLLLTIGVDEFNEERMKIWNTAKWANKPTPYCSRSTTTAFPGQTESPVSCLCVDETLQLIVFGHTNGQLQLLRGDITRERHCKRHLLHTFASPVTGLGIRLFCSSYPGVQQAIQSESTVPHGDPQGPVIFATTDQCIMSFILNKRDEVLCKAVYFYNWDGRGPCLATDGNKLALSVFKQYLVILKGDPGLFLSPVGNMPRSHSATNVPTHTARSSNPTTVVIHDQQNKFITGEFTVYGVRSMFTEWDGIYLLCSDTSSEGQAKYTLTCLNEKTTQAKLDMLFERKNFQLAIDIAKSQNLGQEELARIFWRYADHLYKQKEYDTAIQQYVKTIGILEASFVIQRFLEGGHIVQLAYYLEELDSAGLASSDHLVLLLNCYARLQDKERIAQFVQGPVRSQLNVSTAIQVLRQASYPEAALKLAEACGRFVDQVGILIEDLNDCAGALAIIEHFPFDEALKAVCAHGHWLMDRLPTETVQLLDQLCSRPGASQINVHHFLRIFINNRDGLMQFLERYVKTAGKSIKVAGVVDALLELVLYEASRFDKASDGAVKSTVHSPSKERLLKLALSLLRDEQLLYDSKKALLVCHQRGFFDGCIYLWEKERLYDQLLKHYMSLDDTANVLLTCTRFGTEMPDLWLLALRYFAAKPDCADALHQVVSEVDQRNLASPMAVLHILSDTDAEHSCQLGTIRDYLLRHLEAGTTQIAAMHRQVQQLRDETMHNREVVRALTSQIKIFQQQKCALCHQSLEPPSVHFLCDHSYHKLCFENYAYADQQCPECAPRNKKLLAETTVDTSGLSSTHVVDQLRVALNTDHPSCKDNTSEVGWNGSSASPVSTPQLPKILASRVAQGSLGPSVGQPRPQSPLTFSTNAIQMNVLQPFKETAPMKTQEPSIMQRPIPISNVTEVGAPARTSSNPPTSSVEPIKSTSSGYYSVETAEVRSGVESAVKPGTNPFGDSDSESDTVAVLDSTTGHPRNLCLPTDAGLGQSQVSLNPFDM</sequence>
<dbReference type="AlphaFoldDB" id="A0A5J4NZF8"/>
<dbReference type="PIRSF" id="PIRSF007860">
    <property type="entry name" value="VPS11"/>
    <property type="match status" value="1"/>
</dbReference>
<dbReference type="InterPro" id="IPR057308">
    <property type="entry name" value="CHCR_PEP5_VPS11"/>
</dbReference>
<dbReference type="GO" id="GO:0007033">
    <property type="term" value="P:vacuole organization"/>
    <property type="evidence" value="ECO:0007669"/>
    <property type="project" value="TreeGrafter"/>
</dbReference>
<dbReference type="GO" id="GO:0007032">
    <property type="term" value="P:endosome organization"/>
    <property type="evidence" value="ECO:0007669"/>
    <property type="project" value="TreeGrafter"/>
</dbReference>